<organism evidence="2 3">
    <name type="scientific">Actinoplanes flavus</name>
    <dbReference type="NCBI Taxonomy" id="2820290"/>
    <lineage>
        <taxon>Bacteria</taxon>
        <taxon>Bacillati</taxon>
        <taxon>Actinomycetota</taxon>
        <taxon>Actinomycetes</taxon>
        <taxon>Micromonosporales</taxon>
        <taxon>Micromonosporaceae</taxon>
        <taxon>Actinoplanes</taxon>
    </lineage>
</organism>
<dbReference type="EMBL" id="JAGFNS010000034">
    <property type="protein sequence ID" value="MBO3743041.1"/>
    <property type="molecule type" value="Genomic_DNA"/>
</dbReference>
<evidence type="ECO:0000313" key="3">
    <source>
        <dbReference type="Proteomes" id="UP000679690"/>
    </source>
</evidence>
<feature type="signal peptide" evidence="1">
    <location>
        <begin position="1"/>
        <end position="30"/>
    </location>
</feature>
<evidence type="ECO:0008006" key="4">
    <source>
        <dbReference type="Google" id="ProtNLM"/>
    </source>
</evidence>
<keyword evidence="3" id="KW-1185">Reference proteome</keyword>
<protein>
    <recommendedName>
        <fullName evidence="4">Secreted protein</fullName>
    </recommendedName>
</protein>
<gene>
    <name evidence="2" type="ORF">J5X75_36650</name>
</gene>
<comment type="caution">
    <text evidence="2">The sequence shown here is derived from an EMBL/GenBank/DDBJ whole genome shotgun (WGS) entry which is preliminary data.</text>
</comment>
<reference evidence="2 3" key="1">
    <citation type="submission" date="2021-03" db="EMBL/GenBank/DDBJ databases">
        <title>Actinoplanes flavus sp. nov., a novel actinomycete isolated from Coconut Palm rhizosphere soil.</title>
        <authorList>
            <person name="Luo X."/>
        </authorList>
    </citation>
    <scope>NUCLEOTIDE SEQUENCE [LARGE SCALE GENOMIC DNA]</scope>
    <source>
        <strain evidence="2 3">NEAU-H7</strain>
    </source>
</reference>
<dbReference type="RefSeq" id="WP_208472197.1">
    <property type="nucleotide sequence ID" value="NZ_JAGFNS010000034.1"/>
</dbReference>
<accession>A0ABS3UWS7</accession>
<evidence type="ECO:0000256" key="1">
    <source>
        <dbReference type="SAM" id="SignalP"/>
    </source>
</evidence>
<keyword evidence="1" id="KW-0732">Signal</keyword>
<feature type="chain" id="PRO_5047132765" description="Secreted protein" evidence="1">
    <location>
        <begin position="31"/>
        <end position="201"/>
    </location>
</feature>
<name>A0ABS3UWS7_9ACTN</name>
<evidence type="ECO:0000313" key="2">
    <source>
        <dbReference type="EMBL" id="MBO3743041.1"/>
    </source>
</evidence>
<proteinExistence type="predicted"/>
<dbReference type="Proteomes" id="UP000679690">
    <property type="component" value="Unassembled WGS sequence"/>
</dbReference>
<sequence>MERKSIVRLTTIPKMLLAGALALTTVGAVAAPAAAAPAQPPAAVKAAEGTMTSSVQGTFTDATGGIGQVTGTFVPTEFAVQGDQLVAVGTLHAVLTDAAGAPVGAADETVTLPVQLPGSGDVGALAACNILHLVLGPLDLNLLGLTVHLNTVVLDITAHSGPGNLLGNLLCAIAGLLDGGLPFPLAQLADLLNQVLAILAL</sequence>